<dbReference type="EMBL" id="UOEU01000810">
    <property type="protein sequence ID" value="VAW40720.1"/>
    <property type="molecule type" value="Genomic_DNA"/>
</dbReference>
<protein>
    <submittedName>
        <fullName evidence="2">Methionyl-tRNA formyltransferase</fullName>
        <ecNumber evidence="2">2.1.2.9</ecNumber>
    </submittedName>
</protein>
<gene>
    <name evidence="2" type="ORF">MNBD_CHLOROFLEXI01-4320</name>
</gene>
<sequence length="306" mass="33395">MRILFFGMLGTLSKRPLSALLSSDNELCGLLLPTEIVPPFRLLDDGRSPAPITPIRPEATQHNLLQGEQAASPLAMAAAQGVPAFAVQNLTAAKTLTVLAELQPDVICVSCFPHRLPPAILNLPPLGCLNVHPSLLPRFRGPAPLFWALRAGVRQTGVTVHVMDAHFDTGDVALQRPFPLQDGVTHAEIEHSLAELGGELLQEAIRLLALGRLPRQPQPLGLGSDPWPGDADFGLDTAWSAQRAFNFMRGTRNWERPYSIQVNGEIVWMETAVSYQSIAQQPQPIIYHRGSIFLQFSPGILQAVKK</sequence>
<dbReference type="PANTHER" id="PTHR11138">
    <property type="entry name" value="METHIONYL-TRNA FORMYLTRANSFERASE"/>
    <property type="match status" value="1"/>
</dbReference>
<organism evidence="2">
    <name type="scientific">hydrothermal vent metagenome</name>
    <dbReference type="NCBI Taxonomy" id="652676"/>
    <lineage>
        <taxon>unclassified sequences</taxon>
        <taxon>metagenomes</taxon>
        <taxon>ecological metagenomes</taxon>
    </lineage>
</organism>
<dbReference type="GO" id="GO:0004479">
    <property type="term" value="F:methionyl-tRNA formyltransferase activity"/>
    <property type="evidence" value="ECO:0007669"/>
    <property type="project" value="UniProtKB-EC"/>
</dbReference>
<name>A0A3B0VJK0_9ZZZZ</name>
<dbReference type="EC" id="2.1.2.9" evidence="2"/>
<dbReference type="SUPFAM" id="SSF53328">
    <property type="entry name" value="Formyltransferase"/>
    <property type="match status" value="1"/>
</dbReference>
<dbReference type="Gene3D" id="3.40.50.12230">
    <property type="match status" value="1"/>
</dbReference>
<evidence type="ECO:0000259" key="1">
    <source>
        <dbReference type="Pfam" id="PF00551"/>
    </source>
</evidence>
<keyword evidence="2" id="KW-0808">Transferase</keyword>
<feature type="domain" description="Formyl transferase N-terminal" evidence="1">
    <location>
        <begin position="66"/>
        <end position="205"/>
    </location>
</feature>
<reference evidence="2" key="1">
    <citation type="submission" date="2018-06" db="EMBL/GenBank/DDBJ databases">
        <authorList>
            <person name="Zhirakovskaya E."/>
        </authorList>
    </citation>
    <scope>NUCLEOTIDE SEQUENCE</scope>
</reference>
<dbReference type="InterPro" id="IPR002376">
    <property type="entry name" value="Formyl_transf_N"/>
</dbReference>
<dbReference type="GO" id="GO:0005829">
    <property type="term" value="C:cytosol"/>
    <property type="evidence" value="ECO:0007669"/>
    <property type="project" value="TreeGrafter"/>
</dbReference>
<evidence type="ECO:0000313" key="2">
    <source>
        <dbReference type="EMBL" id="VAW40720.1"/>
    </source>
</evidence>
<dbReference type="PANTHER" id="PTHR11138:SF5">
    <property type="entry name" value="METHIONYL-TRNA FORMYLTRANSFERASE, MITOCHONDRIAL"/>
    <property type="match status" value="1"/>
</dbReference>
<proteinExistence type="predicted"/>
<accession>A0A3B0VJK0</accession>
<dbReference type="AlphaFoldDB" id="A0A3B0VJK0"/>
<dbReference type="Pfam" id="PF00551">
    <property type="entry name" value="Formyl_trans_N"/>
    <property type="match status" value="1"/>
</dbReference>
<dbReference type="InterPro" id="IPR036477">
    <property type="entry name" value="Formyl_transf_N_sf"/>
</dbReference>